<sequence length="110" mass="13018">MNITVRKSTWTPVEKECFIQLYKIHRINFANYVPYFENRTLTQIKSFYYNQKFNNRQLEIKKLNNDNFQNSLLKVQSQSSDSVGQSKDLTVNEADDADDADMLDFCNIMM</sequence>
<dbReference type="EMBL" id="CAXDID020000098">
    <property type="protein sequence ID" value="CAL6025399.1"/>
    <property type="molecule type" value="Genomic_DNA"/>
</dbReference>
<dbReference type="InterPro" id="IPR001005">
    <property type="entry name" value="SANT/Myb"/>
</dbReference>
<evidence type="ECO:0000313" key="4">
    <source>
        <dbReference type="EMBL" id="CAL6025399.1"/>
    </source>
</evidence>
<gene>
    <name evidence="3" type="ORF">HINF_LOCUS24561</name>
    <name evidence="4" type="ORF">HINF_LOCUS30237</name>
</gene>
<dbReference type="AlphaFoldDB" id="A0AA86PDG2"/>
<keyword evidence="5" id="KW-1185">Reference proteome</keyword>
<dbReference type="CDD" id="cd00167">
    <property type="entry name" value="SANT"/>
    <property type="match status" value="1"/>
</dbReference>
<feature type="compositionally biased region" description="Low complexity" evidence="1">
    <location>
        <begin position="76"/>
        <end position="88"/>
    </location>
</feature>
<reference evidence="3" key="1">
    <citation type="submission" date="2023-06" db="EMBL/GenBank/DDBJ databases">
        <authorList>
            <person name="Kurt Z."/>
        </authorList>
    </citation>
    <scope>NUCLEOTIDE SEQUENCE</scope>
</reference>
<proteinExistence type="predicted"/>
<feature type="domain" description="Myb-like" evidence="2">
    <location>
        <begin position="6"/>
        <end position="54"/>
    </location>
</feature>
<dbReference type="Gene3D" id="1.10.10.60">
    <property type="entry name" value="Homeodomain-like"/>
    <property type="match status" value="1"/>
</dbReference>
<accession>A0AA86PDG2</accession>
<dbReference type="SMART" id="SM00717">
    <property type="entry name" value="SANT"/>
    <property type="match status" value="1"/>
</dbReference>
<evidence type="ECO:0000313" key="3">
    <source>
        <dbReference type="EMBL" id="CAI9936916.1"/>
    </source>
</evidence>
<dbReference type="InterPro" id="IPR009057">
    <property type="entry name" value="Homeodomain-like_sf"/>
</dbReference>
<organism evidence="3">
    <name type="scientific">Hexamita inflata</name>
    <dbReference type="NCBI Taxonomy" id="28002"/>
    <lineage>
        <taxon>Eukaryota</taxon>
        <taxon>Metamonada</taxon>
        <taxon>Diplomonadida</taxon>
        <taxon>Hexamitidae</taxon>
        <taxon>Hexamitinae</taxon>
        <taxon>Hexamita</taxon>
    </lineage>
</organism>
<evidence type="ECO:0000313" key="5">
    <source>
        <dbReference type="Proteomes" id="UP001642409"/>
    </source>
</evidence>
<dbReference type="Proteomes" id="UP001642409">
    <property type="component" value="Unassembled WGS sequence"/>
</dbReference>
<evidence type="ECO:0000259" key="2">
    <source>
        <dbReference type="SMART" id="SM00717"/>
    </source>
</evidence>
<dbReference type="SUPFAM" id="SSF46689">
    <property type="entry name" value="Homeodomain-like"/>
    <property type="match status" value="1"/>
</dbReference>
<reference evidence="4 5" key="2">
    <citation type="submission" date="2024-07" db="EMBL/GenBank/DDBJ databases">
        <authorList>
            <person name="Akdeniz Z."/>
        </authorList>
    </citation>
    <scope>NUCLEOTIDE SEQUENCE [LARGE SCALE GENOMIC DNA]</scope>
</reference>
<name>A0AA86PDG2_9EUKA</name>
<evidence type="ECO:0000256" key="1">
    <source>
        <dbReference type="SAM" id="MobiDB-lite"/>
    </source>
</evidence>
<dbReference type="EMBL" id="CATOUU010000642">
    <property type="protein sequence ID" value="CAI9936916.1"/>
    <property type="molecule type" value="Genomic_DNA"/>
</dbReference>
<feature type="region of interest" description="Disordered" evidence="1">
    <location>
        <begin position="76"/>
        <end position="95"/>
    </location>
</feature>
<protein>
    <submittedName>
        <fullName evidence="3">SANT/Myb domain</fullName>
    </submittedName>
    <submittedName>
        <fullName evidence="4">SANT/Myb_domain</fullName>
    </submittedName>
</protein>
<comment type="caution">
    <text evidence="3">The sequence shown here is derived from an EMBL/GenBank/DDBJ whole genome shotgun (WGS) entry which is preliminary data.</text>
</comment>